<name>A0ACC2I9R3_9PLEO</name>
<organism evidence="1 2">
    <name type="scientific">Boeremia exigua</name>
    <dbReference type="NCBI Taxonomy" id="749465"/>
    <lineage>
        <taxon>Eukaryota</taxon>
        <taxon>Fungi</taxon>
        <taxon>Dikarya</taxon>
        <taxon>Ascomycota</taxon>
        <taxon>Pezizomycotina</taxon>
        <taxon>Dothideomycetes</taxon>
        <taxon>Pleosporomycetidae</taxon>
        <taxon>Pleosporales</taxon>
        <taxon>Pleosporineae</taxon>
        <taxon>Didymellaceae</taxon>
        <taxon>Boeremia</taxon>
    </lineage>
</organism>
<evidence type="ECO:0000313" key="2">
    <source>
        <dbReference type="Proteomes" id="UP001153331"/>
    </source>
</evidence>
<comment type="caution">
    <text evidence="1">The sequence shown here is derived from an EMBL/GenBank/DDBJ whole genome shotgun (WGS) entry which is preliminary data.</text>
</comment>
<proteinExistence type="predicted"/>
<dbReference type="Proteomes" id="UP001153331">
    <property type="component" value="Unassembled WGS sequence"/>
</dbReference>
<accession>A0ACC2I9R3</accession>
<reference evidence="1" key="1">
    <citation type="submission" date="2022-11" db="EMBL/GenBank/DDBJ databases">
        <title>Genome Sequence of Boeremia exigua.</title>
        <authorList>
            <person name="Buettner E."/>
        </authorList>
    </citation>
    <scope>NUCLEOTIDE SEQUENCE</scope>
    <source>
        <strain evidence="1">CU02</strain>
    </source>
</reference>
<dbReference type="EMBL" id="JAPHNI010000365">
    <property type="protein sequence ID" value="KAJ8111925.1"/>
    <property type="molecule type" value="Genomic_DNA"/>
</dbReference>
<sequence>MVVKVGINGFGRIGRIVFRNAIEHNDVEIVAVNDPFIEPHYAAYMLKYDSTHGRFNGDIKVEGNNLSINGKTIRFYTEKDPANIPWSETGAFYVVESTGVFTTTEKAKAHLKGGAKKVVISAPSADAPMFVMGVNNETYTKDIEVLSNASCTTNCLAPLAKVIHDKFTIIEGLMTTVHSYTATQKVVDGPSAKDWRGGRTAAQNIIPSSTGAAKAVGKVIPDLNGKLTGMSMRVPTSNVSVVDLTVRIEKGASYDEIKEAVKEASEGKLKGILGYTEDEIVSSDLNGDDRSSIFDAKAGISLNKNFVKLVSCHYTIHLEPRLPDDHRQHTRATPVNDCLASAYQTIPRLLIRGSMGGWAPEQHYNAYIRVSSRYRMHALSRCGAAPLTYGERMGQGSGINRVESTRHLEEWVAAALKFLGKKRKRSVAEEAGDRGRAQHLPGVVKCVAKRALECHSKARRSTSSSTDPRVCTRAPTETATRHATDNQARKSSMLTATFLFQYNVFSTYRGTLTVWLAWLVHTSSLTHPHKLTLVVFLLYLIEPDSSFVSMLKSSLPSWTNKMYLGAYIQNPIGATALSKLRLPPEILLHAVSFHQACRPTVLFGAVRPNSDFPPPNVSDCITGPPTTQLTRPNHALWLADKPSTLQVRVDSLHEVKSTSANMNDEDVPMEDEIIASTEFNNGPVDYAPEFVIPTDVFSNPDTAHLPKNSRLPPYDGALSMRANSSYVDGRSDKMEITRTTPYRRASPQVRIPPKPRSQALPLATLKTGLVYDPRMRFHAELPNDSSVDDIHPEDPRRIHSIFEEIREAGLVRGPESSDQDDHDEYCWRIGIRPAEKHEIMLIHTEEHYDFVSSLRDMTTEELSEQGARLDSIYFNNSTYDCAVLAAGGAIEACKAVVQGSVRNAIAIIRPPGHHAETDQPSGFCIFNNVPIATRVCQDAYPLTCRKVLILDWDVHHGNGIQHAFYNDPNVLYISLHVFRGGHFYPNLPDGDLTYCGEGDGIGKNVNIPWDEHGMGDAEYLYAFQEVVMPIASEFDPDLVIISAGFDAAEGDVLGGCFVTPACYAHMTHMLSRLAKGKLVVCLEGGYNLRSIARSALAVTRVLMQEPPDRLSEDLPAPKATAVRTIEQVKRQHSKYWKCLYPKHLDKTDPSFAATEALHHVIREWQSQRLAKEHLMTPLQINQPGLAQTFEHNVIATSGFMESKPLLVIFHDPPSLQGHPDPVTGRRELHNTWLTDVTKSYIDWAITNDFSVIDVNVPHVVALDPDESNLGFAKSDDQKARSDRTREIASYLWTNYIEPSDATQVFFMGIGDAYQGLVDLLSRNESTTEEGSKVELIIGFMADSAIQSVKRPTDDDVGLWYYSHTKIFVKQSHFAFNRSTTKKLRKKLGNLQQSEWDTLDEMLVGHKKEVLDLLLEKKSEFEEEMASTPTDEDQQAGLNGGFRSPPRGLDTQAIKARHANGLRGLPPVGVFSSPVPRSPRSPMGRPF</sequence>
<evidence type="ECO:0000313" key="1">
    <source>
        <dbReference type="EMBL" id="KAJ8111925.1"/>
    </source>
</evidence>
<keyword evidence="2" id="KW-1185">Reference proteome</keyword>
<gene>
    <name evidence="1" type="ORF">OPT61_g5591</name>
</gene>
<protein>
    <submittedName>
        <fullName evidence="1">Uncharacterized protein</fullName>
    </submittedName>
</protein>